<name>A0A4P9WI22_9FUNG</name>
<evidence type="ECO:0000313" key="3">
    <source>
        <dbReference type="Proteomes" id="UP000269721"/>
    </source>
</evidence>
<gene>
    <name evidence="2" type="ORF">BDK51DRAFT_43515</name>
</gene>
<organism evidence="2 3">
    <name type="scientific">Blyttiomyces helicus</name>
    <dbReference type="NCBI Taxonomy" id="388810"/>
    <lineage>
        <taxon>Eukaryota</taxon>
        <taxon>Fungi</taxon>
        <taxon>Fungi incertae sedis</taxon>
        <taxon>Chytridiomycota</taxon>
        <taxon>Chytridiomycota incertae sedis</taxon>
        <taxon>Chytridiomycetes</taxon>
        <taxon>Chytridiomycetes incertae sedis</taxon>
        <taxon>Blyttiomyces</taxon>
    </lineage>
</organism>
<reference evidence="3" key="1">
    <citation type="journal article" date="2018" name="Nat. Microbiol.">
        <title>Leveraging single-cell genomics to expand the fungal tree of life.</title>
        <authorList>
            <person name="Ahrendt S.R."/>
            <person name="Quandt C.A."/>
            <person name="Ciobanu D."/>
            <person name="Clum A."/>
            <person name="Salamov A."/>
            <person name="Andreopoulos B."/>
            <person name="Cheng J.F."/>
            <person name="Woyke T."/>
            <person name="Pelin A."/>
            <person name="Henrissat B."/>
            <person name="Reynolds N.K."/>
            <person name="Benny G.L."/>
            <person name="Smith M.E."/>
            <person name="James T.Y."/>
            <person name="Grigoriev I.V."/>
        </authorList>
    </citation>
    <scope>NUCLEOTIDE SEQUENCE [LARGE SCALE GENOMIC DNA]</scope>
</reference>
<feature type="region of interest" description="Disordered" evidence="1">
    <location>
        <begin position="293"/>
        <end position="312"/>
    </location>
</feature>
<accession>A0A4P9WI22</accession>
<dbReference type="EMBL" id="KZ994795">
    <property type="protein sequence ID" value="RKO92052.1"/>
    <property type="molecule type" value="Genomic_DNA"/>
</dbReference>
<protein>
    <submittedName>
        <fullName evidence="2">Uncharacterized protein</fullName>
    </submittedName>
</protein>
<proteinExistence type="predicted"/>
<sequence length="312" mass="34798">MLSADTLFPNSPLPLNGERGMANGEWGGETATKRGIRFRDYLRAEQVLTIVPRCRRGSTRPDSAACGDELAFLQLAAPELLASMQSSFESPEAKEIRADESRRWLKTAGQLATLVAGGSVVAVCLRVDGGDGGSTGRIFVAANCSPDDAATRVARVLELARAWHEQRERQGADSWFLKMAEIMDWNMRKFVEKVQRVESFLKVLHDMMEDDTESERRFKASLQRLIDFIPTESQECLWAARRLATAEYLKREYVSDWGGATLKVTVQSKVVQSDLTSSKPPAFPRLSSFLGFGKQKRHENRGSQQKPIEGLV</sequence>
<dbReference type="Proteomes" id="UP000269721">
    <property type="component" value="Unassembled WGS sequence"/>
</dbReference>
<dbReference type="AlphaFoldDB" id="A0A4P9WI22"/>
<evidence type="ECO:0000256" key="1">
    <source>
        <dbReference type="SAM" id="MobiDB-lite"/>
    </source>
</evidence>
<evidence type="ECO:0000313" key="2">
    <source>
        <dbReference type="EMBL" id="RKO92052.1"/>
    </source>
</evidence>
<feature type="region of interest" description="Disordered" evidence="1">
    <location>
        <begin position="1"/>
        <end position="28"/>
    </location>
</feature>
<keyword evidence="3" id="KW-1185">Reference proteome</keyword>